<proteinExistence type="predicted"/>
<reference evidence="1 2" key="1">
    <citation type="journal article" date="2016" name="Nat. Commun.">
        <title>Thousands of microbial genomes shed light on interconnected biogeochemical processes in an aquifer system.</title>
        <authorList>
            <person name="Anantharaman K."/>
            <person name="Brown C.T."/>
            <person name="Hug L.A."/>
            <person name="Sharon I."/>
            <person name="Castelle C.J."/>
            <person name="Probst A.J."/>
            <person name="Thomas B.C."/>
            <person name="Singh A."/>
            <person name="Wilkins M.J."/>
            <person name="Karaoz U."/>
            <person name="Brodie E.L."/>
            <person name="Williams K.H."/>
            <person name="Hubbard S.S."/>
            <person name="Banfield J.F."/>
        </authorList>
    </citation>
    <scope>NUCLEOTIDE SEQUENCE [LARGE SCALE GENOMIC DNA]</scope>
</reference>
<dbReference type="NCBIfam" id="TIGR00278">
    <property type="entry name" value="membrane protein insertion efficiency factor YidD"/>
    <property type="match status" value="1"/>
</dbReference>
<protein>
    <recommendedName>
        <fullName evidence="3">Membrane protein insertion efficiency factor YidD</fullName>
    </recommendedName>
</protein>
<organism evidence="1 2">
    <name type="scientific">Candidatus Spechtbacteria bacterium RIFCSPLOWO2_02_FULL_38_8</name>
    <dbReference type="NCBI Taxonomy" id="1802164"/>
    <lineage>
        <taxon>Bacteria</taxon>
        <taxon>Candidatus Spechtiibacteriota</taxon>
    </lineage>
</organism>
<evidence type="ECO:0008006" key="3">
    <source>
        <dbReference type="Google" id="ProtNLM"/>
    </source>
</evidence>
<evidence type="ECO:0000313" key="1">
    <source>
        <dbReference type="EMBL" id="OGZ63067.1"/>
    </source>
</evidence>
<evidence type="ECO:0000313" key="2">
    <source>
        <dbReference type="Proteomes" id="UP000178509"/>
    </source>
</evidence>
<dbReference type="InterPro" id="IPR002696">
    <property type="entry name" value="Membr_insert_effic_factor_YidD"/>
</dbReference>
<gene>
    <name evidence="1" type="ORF">A3H51_01065</name>
</gene>
<name>A0A1G2HKQ6_9BACT</name>
<dbReference type="EMBL" id="MHOJ01000003">
    <property type="protein sequence ID" value="OGZ63067.1"/>
    <property type="molecule type" value="Genomic_DNA"/>
</dbReference>
<accession>A0A1G2HKQ6</accession>
<dbReference type="Pfam" id="PF01809">
    <property type="entry name" value="YidD"/>
    <property type="match status" value="1"/>
</dbReference>
<dbReference type="STRING" id="1802164.A3H51_01065"/>
<dbReference type="AlphaFoldDB" id="A0A1G2HKQ6"/>
<comment type="caution">
    <text evidence="1">The sequence shown here is derived from an EMBL/GenBank/DDBJ whole genome shotgun (WGS) entry which is preliminary data.</text>
</comment>
<sequence>MVAIISTYQSTLSPDHGFVSLFTFGQCKFRPTCSQYTKQAIKELGVVKGLRKGWGQIRKCY</sequence>
<dbReference type="Proteomes" id="UP000178509">
    <property type="component" value="Unassembled WGS sequence"/>
</dbReference>
<dbReference type="SMART" id="SM01234">
    <property type="entry name" value="Haemolytic"/>
    <property type="match status" value="1"/>
</dbReference>